<keyword evidence="2" id="KW-1185">Reference proteome</keyword>
<dbReference type="EMBL" id="JAABNT010000006">
    <property type="protein sequence ID" value="NEK23171.1"/>
    <property type="molecule type" value="Genomic_DNA"/>
</dbReference>
<dbReference type="RefSeq" id="WP_164354086.1">
    <property type="nucleotide sequence ID" value="NZ_JAABNT010000006.1"/>
</dbReference>
<dbReference type="Proteomes" id="UP000468591">
    <property type="component" value="Unassembled WGS sequence"/>
</dbReference>
<protein>
    <submittedName>
        <fullName evidence="1">Uncharacterized protein</fullName>
    </submittedName>
</protein>
<comment type="caution">
    <text evidence="1">The sequence shown here is derived from an EMBL/GenBank/DDBJ whole genome shotgun (WGS) entry which is preliminary data.</text>
</comment>
<gene>
    <name evidence="1" type="ORF">GV827_12245</name>
</gene>
<name>A0A6P0CAB7_9RHOB</name>
<evidence type="ECO:0000313" key="2">
    <source>
        <dbReference type="Proteomes" id="UP000468591"/>
    </source>
</evidence>
<dbReference type="AlphaFoldDB" id="A0A6P0CAB7"/>
<proteinExistence type="predicted"/>
<organism evidence="1 2">
    <name type="scientific">Sulfitobacter sediminilitoris</name>
    <dbReference type="NCBI Taxonomy" id="2698830"/>
    <lineage>
        <taxon>Bacteria</taxon>
        <taxon>Pseudomonadati</taxon>
        <taxon>Pseudomonadota</taxon>
        <taxon>Alphaproteobacteria</taxon>
        <taxon>Rhodobacterales</taxon>
        <taxon>Roseobacteraceae</taxon>
        <taxon>Sulfitobacter</taxon>
    </lineage>
</organism>
<evidence type="ECO:0000313" key="1">
    <source>
        <dbReference type="EMBL" id="NEK23171.1"/>
    </source>
</evidence>
<accession>A0A6P0CAB7</accession>
<sequence>MPPLMYSHRRKSVLQHTVLELGLTLSITDENSDLSLAENEAMIWETAQILGIKIQIEQNDCDVHYFLKIGRPWGDSCAYLKNRKKRKCSGSALPDYRLRTQTELHRDGAVMVP</sequence>
<reference evidence="1 2" key="1">
    <citation type="submission" date="2020-01" db="EMBL/GenBank/DDBJ databases">
        <title>Sulfitobacter sediminilitoris sp. nov., isolated from a tidal flat.</title>
        <authorList>
            <person name="Park S."/>
            <person name="Yoon J.-H."/>
        </authorList>
    </citation>
    <scope>NUCLEOTIDE SEQUENCE [LARGE SCALE GENOMIC DNA]</scope>
    <source>
        <strain evidence="1 2">JBTF-M27</strain>
    </source>
</reference>